<gene>
    <name evidence="1" type="ORF">PFC_08955</name>
</gene>
<accession>I6TYX9</accession>
<sequence>MIRKIKEIIRLWRSKCPFIRIIEEWRMKKKTKEFKLS</sequence>
<dbReference type="AlphaFoldDB" id="I6TYX9"/>
<dbReference type="EMBL" id="CP003685">
    <property type="protein sequence ID" value="AFN04714.1"/>
    <property type="molecule type" value="Genomic_DNA"/>
</dbReference>
<evidence type="ECO:0000313" key="2">
    <source>
        <dbReference type="Proteomes" id="UP000006216"/>
    </source>
</evidence>
<dbReference type="Proteomes" id="UP000006216">
    <property type="component" value="Chromosome"/>
</dbReference>
<dbReference type="KEGG" id="pfi:PFC_08955"/>
<protein>
    <submittedName>
        <fullName evidence="1">Uncharacterized protein</fullName>
    </submittedName>
</protein>
<dbReference type="PATRIC" id="fig|1185654.4.peg.1820"/>
<organism evidence="2">
    <name type="scientific">Pyrococcus furiosus COM1</name>
    <dbReference type="NCBI Taxonomy" id="1185654"/>
    <lineage>
        <taxon>Archaea</taxon>
        <taxon>Methanobacteriati</taxon>
        <taxon>Methanobacteriota</taxon>
        <taxon>Thermococci</taxon>
        <taxon>Thermococcales</taxon>
        <taxon>Thermococcaceae</taxon>
        <taxon>Pyrococcus</taxon>
    </lineage>
</organism>
<evidence type="ECO:0000313" key="1">
    <source>
        <dbReference type="EMBL" id="AFN04714.1"/>
    </source>
</evidence>
<name>I6TYX9_9EURY</name>
<proteinExistence type="predicted"/>
<reference evidence="1 2" key="1">
    <citation type="journal article" date="2012" name="J. Bacteriol.">
        <title>Genome Sequencing of a Genetically-Tractable Pyrococcus furiosus Strain Reveals a Highly Dynamic Genome.</title>
        <authorList>
            <person name="Bridger S.L."/>
            <person name="Lancaster W.A."/>
            <person name="Poole F.L.II."/>
            <person name="Schut G.J."/>
            <person name="Adams M.W."/>
        </authorList>
    </citation>
    <scope>NUCLEOTIDE SEQUENCE [LARGE SCALE GENOMIC DNA]</scope>
    <source>
        <strain evidence="1 2">COM1</strain>
    </source>
</reference>
<dbReference type="HOGENOM" id="CLU_219596_0_0_2"/>